<reference evidence="3 4" key="1">
    <citation type="submission" date="2021-05" db="EMBL/GenBank/DDBJ databases">
        <title>Genome Assembly of Synthetic Allotetraploid Brassica napus Reveals Homoeologous Exchanges between Subgenomes.</title>
        <authorList>
            <person name="Davis J.T."/>
        </authorList>
    </citation>
    <scope>NUCLEOTIDE SEQUENCE [LARGE SCALE GENOMIC DNA]</scope>
    <source>
        <strain evidence="4">cv. Da-Ae</strain>
        <tissue evidence="3">Seedling</tissue>
    </source>
</reference>
<accession>A0ABQ7ZFN7</accession>
<protein>
    <submittedName>
        <fullName evidence="3">Uncharacterized protein</fullName>
    </submittedName>
</protein>
<evidence type="ECO:0000313" key="4">
    <source>
        <dbReference type="Proteomes" id="UP000824890"/>
    </source>
</evidence>
<keyword evidence="4" id="KW-1185">Reference proteome</keyword>
<evidence type="ECO:0000256" key="2">
    <source>
        <dbReference type="SAM" id="SignalP"/>
    </source>
</evidence>
<sequence>MSKPAILTPCSPYCLLLFTYCFVCSDSVALAPLIAKVSPVTDSVDRTGSGVDLLSSPPGDSSGNDSGGENYAVGEPIEGNQGIEGATLLTEDSLKHMRRKCGFSREIETRLLSNEKRPWSAPPGWIFSSIADMVSSSSACDVAISQMSPSTIRNMVISLVLGAEVDVDVDAEFFEMIYQMNLITGKTLSVSIKTRCRLMEGRGLSKADGWQRKYFFVRVSPASVADSSAVFRTEWNPEPVPRGKFRLLPSWATDRLNHILRPGRIAWIDFTVERVRRSIPRITTASRVVTSGPSTVAEPSKTRGGASAGKKMGKVKRDIPVYTKAMSETPSVLPSASLKESGSSSALVPAPVVIPPTDPNADPSVAAIHSSLDETTGGGDHLSMVGLSDPDAPTVSPPAAPSLLGALIVRGLGAASSSERPPSGGSKKRKRTFVFEDPDSSLLTPEDCAWYLHSFRLSSIFLPDLEDMSFVQEYVEWASCEAQENSIKLEAESRDLRAEVGRLKGDITERDYREKKLLSQKLVLEAEVAHLKESRAELAESERRRVESAMLARFGEFVEKVRKYLSYRDVVRPQILIESQLSRVVSCLKLFIKEGIPIPAPKLAENEQALVVHTAALNQMEVDDLEISDLPSFSFDADSLCPSFALEVSLVFVRVRSRLRCRVGVFRPFAESVSSLGGGRDSARLIPCKDRDKCMSKAPYGLSDHRPVRVWPWLCCRVGVFRPFAESVSSLGGGRDSARLIPCKLDTAYPITDPCESGLGFAVGSGFLGPSPRAFLLWAEGGTHPGLSPVR</sequence>
<organism evidence="3 4">
    <name type="scientific">Brassica napus</name>
    <name type="common">Rape</name>
    <dbReference type="NCBI Taxonomy" id="3708"/>
    <lineage>
        <taxon>Eukaryota</taxon>
        <taxon>Viridiplantae</taxon>
        <taxon>Streptophyta</taxon>
        <taxon>Embryophyta</taxon>
        <taxon>Tracheophyta</taxon>
        <taxon>Spermatophyta</taxon>
        <taxon>Magnoliopsida</taxon>
        <taxon>eudicotyledons</taxon>
        <taxon>Gunneridae</taxon>
        <taxon>Pentapetalae</taxon>
        <taxon>rosids</taxon>
        <taxon>malvids</taxon>
        <taxon>Brassicales</taxon>
        <taxon>Brassicaceae</taxon>
        <taxon>Brassiceae</taxon>
        <taxon>Brassica</taxon>
    </lineage>
</organism>
<dbReference type="Proteomes" id="UP000824890">
    <property type="component" value="Unassembled WGS sequence"/>
</dbReference>
<gene>
    <name evidence="3" type="ORF">HID58_066451</name>
</gene>
<feature type="compositionally biased region" description="Low complexity" evidence="1">
    <location>
        <begin position="55"/>
        <end position="68"/>
    </location>
</feature>
<feature type="region of interest" description="Disordered" evidence="1">
    <location>
        <begin position="290"/>
        <end position="313"/>
    </location>
</feature>
<proteinExistence type="predicted"/>
<feature type="signal peptide" evidence="2">
    <location>
        <begin position="1"/>
        <end position="25"/>
    </location>
</feature>
<feature type="region of interest" description="Disordered" evidence="1">
    <location>
        <begin position="42"/>
        <end position="78"/>
    </location>
</feature>
<evidence type="ECO:0000256" key="1">
    <source>
        <dbReference type="SAM" id="MobiDB-lite"/>
    </source>
</evidence>
<evidence type="ECO:0000313" key="3">
    <source>
        <dbReference type="EMBL" id="KAH0879057.1"/>
    </source>
</evidence>
<comment type="caution">
    <text evidence="3">The sequence shown here is derived from an EMBL/GenBank/DDBJ whole genome shotgun (WGS) entry which is preliminary data.</text>
</comment>
<feature type="chain" id="PRO_5046733044" evidence="2">
    <location>
        <begin position="26"/>
        <end position="791"/>
    </location>
</feature>
<dbReference type="EMBL" id="JAGKQM010000015">
    <property type="protein sequence ID" value="KAH0879057.1"/>
    <property type="molecule type" value="Genomic_DNA"/>
</dbReference>
<name>A0ABQ7ZFN7_BRANA</name>
<keyword evidence="2" id="KW-0732">Signal</keyword>